<dbReference type="InterPro" id="IPR008966">
    <property type="entry name" value="Adhesion_dom_sf"/>
</dbReference>
<name>A0A2P8VPA2_9ENTR</name>
<keyword evidence="8" id="KW-1185">Reference proteome</keyword>
<evidence type="ECO:0000313" key="8">
    <source>
        <dbReference type="Proteomes" id="UP000240212"/>
    </source>
</evidence>
<comment type="caution">
    <text evidence="7">The sequence shown here is derived from an EMBL/GenBank/DDBJ whole genome shotgun (WGS) entry which is preliminary data.</text>
</comment>
<comment type="similarity">
    <text evidence="2">Belongs to the fimbrial protein family.</text>
</comment>
<dbReference type="Gene3D" id="2.60.40.1090">
    <property type="entry name" value="Fimbrial-type adhesion domain"/>
    <property type="match status" value="1"/>
</dbReference>
<dbReference type="PANTHER" id="PTHR33420:SF3">
    <property type="entry name" value="FIMBRIAL SUBUNIT ELFA"/>
    <property type="match status" value="1"/>
</dbReference>
<evidence type="ECO:0000259" key="6">
    <source>
        <dbReference type="Pfam" id="PF00419"/>
    </source>
</evidence>
<dbReference type="GO" id="GO:0009289">
    <property type="term" value="C:pilus"/>
    <property type="evidence" value="ECO:0007669"/>
    <property type="project" value="UniProtKB-SubCell"/>
</dbReference>
<evidence type="ECO:0000256" key="2">
    <source>
        <dbReference type="ARBA" id="ARBA00006671"/>
    </source>
</evidence>
<dbReference type="AlphaFoldDB" id="A0A2P8VPA2"/>
<comment type="subcellular location">
    <subcellularLocation>
        <location evidence="1">Fimbrium</location>
    </subcellularLocation>
</comment>
<dbReference type="InterPro" id="IPR000259">
    <property type="entry name" value="Adhesion_dom_fimbrial"/>
</dbReference>
<dbReference type="Pfam" id="PF00419">
    <property type="entry name" value="Fimbrial"/>
    <property type="match status" value="1"/>
</dbReference>
<evidence type="ECO:0000313" key="7">
    <source>
        <dbReference type="EMBL" id="PSN09393.1"/>
    </source>
</evidence>
<feature type="signal peptide" evidence="5">
    <location>
        <begin position="1"/>
        <end position="22"/>
    </location>
</feature>
<proteinExistence type="inferred from homology"/>
<organism evidence="7 8">
    <name type="scientific">Siccibacter turicensis</name>
    <dbReference type="NCBI Taxonomy" id="357233"/>
    <lineage>
        <taxon>Bacteria</taxon>
        <taxon>Pseudomonadati</taxon>
        <taxon>Pseudomonadota</taxon>
        <taxon>Gammaproteobacteria</taxon>
        <taxon>Enterobacterales</taxon>
        <taxon>Enterobacteriaceae</taxon>
        <taxon>Siccibacter</taxon>
    </lineage>
</organism>
<evidence type="ECO:0000256" key="4">
    <source>
        <dbReference type="ARBA" id="ARBA00023263"/>
    </source>
</evidence>
<dbReference type="STRING" id="1388748.GCA_000463155_01695"/>
<dbReference type="OrthoDB" id="6466381at2"/>
<keyword evidence="4" id="KW-0281">Fimbrium</keyword>
<sequence length="175" mass="18230">MKKQFIFAAFAMTAAGVDYAQAADGTVNFTGSIVDQACVVDIGTNDTMTVDLGNVAKSSFVASGDESPETKFTLTLKSCPEAITSARVKFDGLNDATNSSLLALTPEQGVAKGIAITLRTADKAGLGLNAVSDYSYPLVSTGENTLDFYSAYRSTSDTVVAGKANAVATFTMDYN</sequence>
<dbReference type="InterPro" id="IPR036937">
    <property type="entry name" value="Adhesion_dom_fimbrial_sf"/>
</dbReference>
<dbReference type="RefSeq" id="WP_106875927.1">
    <property type="nucleotide sequence ID" value="NZ_JAXCWX010000002.1"/>
</dbReference>
<accession>A0A2P8VPA2</accession>
<gene>
    <name evidence="7" type="ORF">C7G83_01160</name>
</gene>
<evidence type="ECO:0000256" key="3">
    <source>
        <dbReference type="ARBA" id="ARBA00022729"/>
    </source>
</evidence>
<evidence type="ECO:0000256" key="1">
    <source>
        <dbReference type="ARBA" id="ARBA00004561"/>
    </source>
</evidence>
<feature type="domain" description="Fimbrial-type adhesion" evidence="6">
    <location>
        <begin position="28"/>
        <end position="174"/>
    </location>
</feature>
<dbReference type="InterPro" id="IPR050263">
    <property type="entry name" value="Bact_Fimbrial_Adh_Pro"/>
</dbReference>
<dbReference type="Proteomes" id="UP000240212">
    <property type="component" value="Unassembled WGS sequence"/>
</dbReference>
<evidence type="ECO:0000256" key="5">
    <source>
        <dbReference type="SAM" id="SignalP"/>
    </source>
</evidence>
<feature type="chain" id="PRO_5015139260" evidence="5">
    <location>
        <begin position="23"/>
        <end position="175"/>
    </location>
</feature>
<dbReference type="GO" id="GO:0043709">
    <property type="term" value="P:cell adhesion involved in single-species biofilm formation"/>
    <property type="evidence" value="ECO:0007669"/>
    <property type="project" value="TreeGrafter"/>
</dbReference>
<dbReference type="EMBL" id="PYEP01000001">
    <property type="protein sequence ID" value="PSN09393.1"/>
    <property type="molecule type" value="Genomic_DNA"/>
</dbReference>
<dbReference type="PANTHER" id="PTHR33420">
    <property type="entry name" value="FIMBRIAL SUBUNIT ELFA-RELATED"/>
    <property type="match status" value="1"/>
</dbReference>
<keyword evidence="3 5" id="KW-0732">Signal</keyword>
<reference evidence="7 8" key="1">
    <citation type="submission" date="2018-03" db="EMBL/GenBank/DDBJ databases">
        <title>Draft genome sequence of the first documented clinical Siccibacter turicensis isolate in Austria.</title>
        <authorList>
            <person name="Lepuschitz S."/>
            <person name="Pekard-Amenitsch S."/>
            <person name="Haunold R."/>
            <person name="Schill S."/>
            <person name="Mach R."/>
            <person name="Allerberger F."/>
            <person name="Ruppitsch W."/>
            <person name="Forsythe S.J."/>
        </authorList>
    </citation>
    <scope>NUCLEOTIDE SEQUENCE [LARGE SCALE GENOMIC DNA]</scope>
    <source>
        <strain evidence="7 8">6100069499-17</strain>
    </source>
</reference>
<dbReference type="SUPFAM" id="SSF49401">
    <property type="entry name" value="Bacterial adhesins"/>
    <property type="match status" value="1"/>
</dbReference>
<protein>
    <submittedName>
        <fullName evidence="7">Ferrous iron transporter B</fullName>
    </submittedName>
</protein>